<protein>
    <submittedName>
        <fullName evidence="1">Uncharacterized protein</fullName>
    </submittedName>
</protein>
<name>A7MKJ4_CROS8</name>
<dbReference type="KEGG" id="esa:ESA_04402"/>
<sequence length="661" mass="76534">MDLNASYFGFLTTQHTATTAQVTDNVTSVLFRSFYFNLHDRLKQNWFCFLKAFFKGDRSCQFKRQFRGVNVVVRTEVQTDTDVYYRVTCQRTRLQLLLDAFINGRDVFARNHTTFNVVDELVTFRVRARLQRVHVDHNVTVLTATTRLLSVFTFDVGNFAANRFAVSNLRFTYVSFNVELTLHTVNDDVEVQLTHTSDDGLVRFFVSPYAERRVFFSQTAQSQTHFFLVSFGFRFNRDRDYRLWELHALQNDRVIRVTQGVTSSHVFQTDSSRDVACANFFDLFTFVSVHLYDTTETLTCGFHGVQDGITRVNHTRVHAEERQVTNERVGSDFERQCRERLFIASVTLSRSIFTVVQDTVDRRYVNRGWQVINYRIQHRLYAFVFERRTTGYQDDFVVQNALTQSFFDLFFSQFFTTQVFLHQLFRSFSCGLDQVLVPFVSQVLHVSRDIFVFEGYALVCIVPVDGFHFHQVNNTGETFFSTNRQLQRNRVRAQTGFDLTNNFQEVRTHAVHFVNERNTRNFVFVSLTPYGFRLRLNTTNCAVNHYRTVKDTHGTFYFDGEVNVPRGVDDVDTVRFILLSHTRPECGSRSGGNGNTTLLLLFHPVHSCGAVMNFTDFVVYTGVEQNTFGSSGFTGVDVRTDTDVTVACNRCCTSHLIPLLP</sequence>
<dbReference type="Proteomes" id="UP000000260">
    <property type="component" value="Chromosome"/>
</dbReference>
<organism evidence="1 2">
    <name type="scientific">Cronobacter sakazakii (strain ATCC BAA-894)</name>
    <name type="common">Enterobacter sakazakii</name>
    <dbReference type="NCBI Taxonomy" id="290339"/>
    <lineage>
        <taxon>Bacteria</taxon>
        <taxon>Pseudomonadati</taxon>
        <taxon>Pseudomonadota</taxon>
        <taxon>Gammaproteobacteria</taxon>
        <taxon>Enterobacterales</taxon>
        <taxon>Enterobacteriaceae</taxon>
        <taxon>Cronobacter</taxon>
    </lineage>
</organism>
<reference evidence="1 2" key="1">
    <citation type="journal article" date="2010" name="PLoS ONE">
        <title>Genome sequence of Cronobacter sakazakii BAA-894 and comparative genomic hybridization analysis with other Cronobacter species.</title>
        <authorList>
            <person name="Kucerova E."/>
            <person name="Clifton S.W."/>
            <person name="Xia X.Q."/>
            <person name="Long F."/>
            <person name="Porwollik S."/>
            <person name="Fulton L."/>
            <person name="Fronick C."/>
            <person name="Minx P."/>
            <person name="Kyung K."/>
            <person name="Warren W."/>
            <person name="Fulton R."/>
            <person name="Feng D."/>
            <person name="Wollam A."/>
            <person name="Shah N."/>
            <person name="Bhonagiri V."/>
            <person name="Nash W.E."/>
            <person name="Hallsworth-Pepin K."/>
            <person name="Wilson R.K."/>
            <person name="McClelland M."/>
            <person name="Forsythe S.J."/>
        </authorList>
    </citation>
    <scope>NUCLEOTIDE SEQUENCE [LARGE SCALE GENOMIC DNA]</scope>
    <source>
        <strain evidence="1 2">ATCC BAA-894</strain>
    </source>
</reference>
<dbReference type="EMBL" id="CP000783">
    <property type="protein sequence ID" value="ABU79581.1"/>
    <property type="molecule type" value="Genomic_DNA"/>
</dbReference>
<gene>
    <name evidence="1" type="ordered locus">ESA_04402</name>
</gene>
<evidence type="ECO:0000313" key="2">
    <source>
        <dbReference type="Proteomes" id="UP000000260"/>
    </source>
</evidence>
<proteinExistence type="predicted"/>
<dbReference type="HOGENOM" id="CLU_345706_0_0_6"/>
<dbReference type="AlphaFoldDB" id="A7MKJ4"/>
<dbReference type="AntiFam" id="ANF00072">
    <property type="entry name" value="Shadow ORF (opposite TypA)"/>
</dbReference>
<evidence type="ECO:0000313" key="1">
    <source>
        <dbReference type="EMBL" id="ABU79581.1"/>
    </source>
</evidence>
<keyword evidence="2" id="KW-1185">Reference proteome</keyword>
<accession>A7MKJ4</accession>